<reference evidence="2 3" key="1">
    <citation type="submission" date="2021-09" db="EMBL/GenBank/DDBJ databases">
        <title>Whole genome sequence of Nocardioides sp. GBK3QG-3.</title>
        <authorList>
            <person name="Tuo L."/>
        </authorList>
    </citation>
    <scope>NUCLEOTIDE SEQUENCE [LARGE SCALE GENOMIC DNA]</scope>
    <source>
        <strain evidence="2 3">GBK3QG-3</strain>
    </source>
</reference>
<dbReference type="SUPFAM" id="SSF159888">
    <property type="entry name" value="YdhG-like"/>
    <property type="match status" value="1"/>
</dbReference>
<sequence>MATYEELHDHVRALVLGVAPDAEEGTSYGMPAWKVRGKPLLGLNETKHHVGLYPFGSAIVDAVRDRLDGFTTTKGGVQCTPDHPLPDDVIVEMVRLRLAEIG</sequence>
<evidence type="ECO:0000313" key="2">
    <source>
        <dbReference type="EMBL" id="MBZ5741138.1"/>
    </source>
</evidence>
<dbReference type="EMBL" id="JAIQZJ010000024">
    <property type="protein sequence ID" value="MBZ5741138.1"/>
    <property type="molecule type" value="Genomic_DNA"/>
</dbReference>
<evidence type="ECO:0000313" key="3">
    <source>
        <dbReference type="Proteomes" id="UP000780875"/>
    </source>
</evidence>
<evidence type="ECO:0000259" key="1">
    <source>
        <dbReference type="Pfam" id="PF08818"/>
    </source>
</evidence>
<accession>A0ABS7UJC3</accession>
<comment type="caution">
    <text evidence="2">The sequence shown here is derived from an EMBL/GenBank/DDBJ whole genome shotgun (WGS) entry which is preliminary data.</text>
</comment>
<dbReference type="RefSeq" id="WP_224125436.1">
    <property type="nucleotide sequence ID" value="NZ_JAIQZJ010000024.1"/>
</dbReference>
<name>A0ABS7UJC3_9ACTN</name>
<proteinExistence type="predicted"/>
<keyword evidence="3" id="KW-1185">Reference proteome</keyword>
<organism evidence="2 3">
    <name type="scientific">Nocardioides mangrovi</name>
    <dbReference type="NCBI Taxonomy" id="2874580"/>
    <lineage>
        <taxon>Bacteria</taxon>
        <taxon>Bacillati</taxon>
        <taxon>Actinomycetota</taxon>
        <taxon>Actinomycetes</taxon>
        <taxon>Propionibacteriales</taxon>
        <taxon>Nocardioidaceae</taxon>
        <taxon>Nocardioides</taxon>
    </lineage>
</organism>
<feature type="domain" description="YdhG-like" evidence="1">
    <location>
        <begin position="9"/>
        <end position="96"/>
    </location>
</feature>
<protein>
    <submittedName>
        <fullName evidence="2">DUF1801 domain-containing protein</fullName>
    </submittedName>
</protein>
<dbReference type="Proteomes" id="UP000780875">
    <property type="component" value="Unassembled WGS sequence"/>
</dbReference>
<gene>
    <name evidence="2" type="ORF">K8U61_23445</name>
</gene>
<dbReference type="Gene3D" id="3.90.1150.200">
    <property type="match status" value="1"/>
</dbReference>
<dbReference type="Pfam" id="PF08818">
    <property type="entry name" value="DUF1801"/>
    <property type="match status" value="1"/>
</dbReference>
<dbReference type="InterPro" id="IPR014922">
    <property type="entry name" value="YdhG-like"/>
</dbReference>